<dbReference type="KEGG" id="flt:Sv326_0671"/>
<protein>
    <submittedName>
        <fullName evidence="2">Fic family protein</fullName>
    </submittedName>
</protein>
<gene>
    <name evidence="2" type="ORF">Sv326_0671</name>
</gene>
<dbReference type="SUPFAM" id="SSF140931">
    <property type="entry name" value="Fic-like"/>
    <property type="match status" value="1"/>
</dbReference>
<dbReference type="PROSITE" id="PS51459">
    <property type="entry name" value="FIDO"/>
    <property type="match status" value="1"/>
</dbReference>
<reference evidence="3" key="1">
    <citation type="submission" date="2020-07" db="EMBL/GenBank/DDBJ databases">
        <title>Metabolic diversity and evolutionary history of the archaeal phylum ###Micrarchaeota### uncovered from a freshwater lake metagenome.</title>
        <authorList>
            <person name="Kadnikov V.V."/>
            <person name="Savvichev A.S."/>
            <person name="Mardanov A.V."/>
            <person name="Beletsky A.V."/>
            <person name="Chupakov A.V."/>
            <person name="Kokryatskaya N.M."/>
            <person name="Pimenov N.V."/>
            <person name="Ravin N.V."/>
        </authorList>
    </citation>
    <scope>NUCLEOTIDE SEQUENCE [LARGE SCALE GENOMIC DNA]</scope>
</reference>
<dbReference type="Proteomes" id="UP000510821">
    <property type="component" value="Chromosome"/>
</dbReference>
<dbReference type="InterPro" id="IPR040198">
    <property type="entry name" value="Fido_containing"/>
</dbReference>
<dbReference type="Pfam" id="PF02661">
    <property type="entry name" value="Fic"/>
    <property type="match status" value="1"/>
</dbReference>
<proteinExistence type="predicted"/>
<feature type="domain" description="Fido" evidence="1">
    <location>
        <begin position="149"/>
        <end position="286"/>
    </location>
</feature>
<dbReference type="EMBL" id="CP058998">
    <property type="protein sequence ID" value="QLJ52846.1"/>
    <property type="molecule type" value="Genomic_DNA"/>
</dbReference>
<dbReference type="PANTHER" id="PTHR13504">
    <property type="entry name" value="FIDO DOMAIN-CONTAINING PROTEIN DDB_G0283145"/>
    <property type="match status" value="1"/>
</dbReference>
<dbReference type="InterPro" id="IPR003812">
    <property type="entry name" value="Fido"/>
</dbReference>
<dbReference type="PANTHER" id="PTHR13504:SF38">
    <property type="entry name" value="FIDO DOMAIN-CONTAINING PROTEIN"/>
    <property type="match status" value="1"/>
</dbReference>
<accession>A0A7D5XLL1</accession>
<dbReference type="AlphaFoldDB" id="A0A7D5XLL1"/>
<dbReference type="Gene3D" id="1.10.3290.10">
    <property type="entry name" value="Fido-like domain"/>
    <property type="match status" value="1"/>
</dbReference>
<organism evidence="2 3">
    <name type="scientific">Fermentimicrarchaeum limneticum</name>
    <dbReference type="NCBI Taxonomy" id="2795018"/>
    <lineage>
        <taxon>Archaea</taxon>
        <taxon>Candidatus Micrarchaeota</taxon>
        <taxon>Candidatus Fermentimicrarchaeales</taxon>
        <taxon>Candidatus Fermentimicrarchaeaceae</taxon>
        <taxon>Candidatus Fermentimicrarchaeum</taxon>
    </lineage>
</organism>
<name>A0A7D5XLL1_FERL1</name>
<sequence length="300" mass="35271">MTMATIRKKLVGTKEYYYLQHTVRTPKGVETKEKYLGTQIPANIEKLKRDFLAQIYKERWYPVLEKIRASYSKERLTMPKSAFEKQIRSFSVKFTYDTNRIEGSKLTYRETADLLERGLTPRAKPLDDIKEAEAHEKVFYEVLECEKELSLQLVLHWHKKLFEGTKADIAGKVREHQVAISGSRFMPPSPVEVQPMLREFFRWYNRNKTTLHPVELAASVHLKFVTIHPFADGNGRISRLLMNFVLQKHGFPLLNIPYVNRAGYYSALERAQVKKNSNIFVQWFFKKYVKEQKVYAGDRL</sequence>
<dbReference type="InterPro" id="IPR036597">
    <property type="entry name" value="Fido-like_dom_sf"/>
</dbReference>
<evidence type="ECO:0000313" key="3">
    <source>
        <dbReference type="Proteomes" id="UP000510821"/>
    </source>
</evidence>
<evidence type="ECO:0000259" key="1">
    <source>
        <dbReference type="PROSITE" id="PS51459"/>
    </source>
</evidence>
<evidence type="ECO:0000313" key="2">
    <source>
        <dbReference type="EMBL" id="QLJ52846.1"/>
    </source>
</evidence>